<comment type="caution">
    <text evidence="2">The sequence shown here is derived from an EMBL/GenBank/DDBJ whole genome shotgun (WGS) entry which is preliminary data.</text>
</comment>
<accession>A0ABW5T760</accession>
<keyword evidence="1" id="KW-0732">Signal</keyword>
<feature type="signal peptide" evidence="1">
    <location>
        <begin position="1"/>
        <end position="22"/>
    </location>
</feature>
<organism evidence="2 3">
    <name type="scientific">Hyunsoonleella rubra</name>
    <dbReference type="NCBI Taxonomy" id="1737062"/>
    <lineage>
        <taxon>Bacteria</taxon>
        <taxon>Pseudomonadati</taxon>
        <taxon>Bacteroidota</taxon>
        <taxon>Flavobacteriia</taxon>
        <taxon>Flavobacteriales</taxon>
        <taxon>Flavobacteriaceae</taxon>
    </lineage>
</organism>
<dbReference type="EMBL" id="JBHULY010000005">
    <property type="protein sequence ID" value="MFD2724846.1"/>
    <property type="molecule type" value="Genomic_DNA"/>
</dbReference>
<feature type="chain" id="PRO_5046362282" description="MG2 domain-containing protein" evidence="1">
    <location>
        <begin position="23"/>
        <end position="944"/>
    </location>
</feature>
<protein>
    <recommendedName>
        <fullName evidence="4">MG2 domain-containing protein</fullName>
    </recommendedName>
</protein>
<name>A0ABW5T760_9FLAO</name>
<evidence type="ECO:0000313" key="3">
    <source>
        <dbReference type="Proteomes" id="UP001597476"/>
    </source>
</evidence>
<reference evidence="3" key="1">
    <citation type="journal article" date="2019" name="Int. J. Syst. Evol. Microbiol.">
        <title>The Global Catalogue of Microorganisms (GCM) 10K type strain sequencing project: providing services to taxonomists for standard genome sequencing and annotation.</title>
        <authorList>
            <consortium name="The Broad Institute Genomics Platform"/>
            <consortium name="The Broad Institute Genome Sequencing Center for Infectious Disease"/>
            <person name="Wu L."/>
            <person name="Ma J."/>
        </authorList>
    </citation>
    <scope>NUCLEOTIDE SEQUENCE [LARGE SCALE GENOMIC DNA]</scope>
    <source>
        <strain evidence="3">KCTC 42398</strain>
    </source>
</reference>
<proteinExistence type="predicted"/>
<dbReference type="RefSeq" id="WP_380288285.1">
    <property type="nucleotide sequence ID" value="NZ_JBHULY010000005.1"/>
</dbReference>
<dbReference type="Proteomes" id="UP001597476">
    <property type="component" value="Unassembled WGS sequence"/>
</dbReference>
<evidence type="ECO:0008006" key="4">
    <source>
        <dbReference type="Google" id="ProtNLM"/>
    </source>
</evidence>
<dbReference type="Gene3D" id="2.60.40.1930">
    <property type="match status" value="1"/>
</dbReference>
<sequence length="944" mass="107417">MRLKHLLFILALWFTNKSFSQADALAHRQIKKTSFAEKIYLQFNNTVFTADETIWFKAIVTDAKNAPTKLSGVLYVDLIDFDENIIDTKTLKLENGLSDGFFDLNKIVTSGRYLIRAYTQWNRNFGQAFVFKTYIDVFALDTINKGDIISNVTLTEIGTDQVKLSASLFPQIIKDNYNKDLKVYIHSEGLLDSIEVKPKNKQYIMDYTLPKDLITVKIKVKLADTKLKNRKRKVESTYSKIIALNKDVLDLQFFPESGKLIAGLENKVAYKAINYKGNGEVVDGYIIDETDSIVRAFRTNNLGMGFTFFTPNKDKQYYGKLMSDTGIAYKYPLPQVTPQGYILSLGETTSYMSLNIKSNVGRTDSLYVKIRSRGLLIQNHAFVLEEGAHEALVKKAELPHGIVSVTLYNSTFTPICERLFFNYNEENILNITATTNEQIYGQRDRTSLKVSVFDIDKDPVEANFSVLIVDKGKLGGTQKSQSNILSYFLLNSELKGFIENPNYYFDSNNELRKRDLEALMLTQGWRDYIYDDTETNLDFEFKPETDLLVSGKVGSVFNEYKPPKKPVHLSMITKPSFGIYKTETDSLGKFAFSLNNHFADKLNVLIQSENKKGKQKSYSIVLDEPMAPPKADYKTNETVVLADTIYKAFIEESIIQYEVNNDFKTSSETVALDAVEITGYNVTPEREKIFKLHGPPDIVIENEELVEEEEDWMSGLYDLLRTKFPDDIYFLNVHYPVQAFDLGPDLWKTHYRPIAVPKIANTNHAFVFIDGEIVEGRDYPLLPALAVENIKSVEILRRPKGSILRYYQEVFPQMDVLKISAMIGSEAPIVGIVSIYTYGSIGIAAIGSTKGIFQGKVSGFSAKREFYAPKYDKLEDEDWNIRDWRSVIHWKPLAEIDEDGNAKVEFYNGDNTGDMLVVVEAITPDGKIGCFETSYTVEKRLENN</sequence>
<gene>
    <name evidence="2" type="ORF">ACFSR8_01360</name>
</gene>
<evidence type="ECO:0000256" key="1">
    <source>
        <dbReference type="SAM" id="SignalP"/>
    </source>
</evidence>
<evidence type="ECO:0000313" key="2">
    <source>
        <dbReference type="EMBL" id="MFD2724846.1"/>
    </source>
</evidence>
<keyword evidence="3" id="KW-1185">Reference proteome</keyword>